<reference evidence="1" key="1">
    <citation type="journal article" date="2021" name="New Phytol.">
        <title>Evolutionary innovations through gain and loss of genes in the ectomycorrhizal Boletales.</title>
        <authorList>
            <person name="Wu G."/>
            <person name="Miyauchi S."/>
            <person name="Morin E."/>
            <person name="Kuo A."/>
            <person name="Drula E."/>
            <person name="Varga T."/>
            <person name="Kohler A."/>
            <person name="Feng B."/>
            <person name="Cao Y."/>
            <person name="Lipzen A."/>
            <person name="Daum C."/>
            <person name="Hundley H."/>
            <person name="Pangilinan J."/>
            <person name="Johnson J."/>
            <person name="Barry K."/>
            <person name="LaButti K."/>
            <person name="Ng V."/>
            <person name="Ahrendt S."/>
            <person name="Min B."/>
            <person name="Choi I.G."/>
            <person name="Park H."/>
            <person name="Plett J.M."/>
            <person name="Magnuson J."/>
            <person name="Spatafora J.W."/>
            <person name="Nagy L.G."/>
            <person name="Henrissat B."/>
            <person name="Grigoriev I.V."/>
            <person name="Yang Z.L."/>
            <person name="Xu J."/>
            <person name="Martin F.M."/>
        </authorList>
    </citation>
    <scope>NUCLEOTIDE SEQUENCE</scope>
    <source>
        <strain evidence="1">ATCC 28755</strain>
    </source>
</reference>
<accession>A0ACB8AJI3</accession>
<sequence length="343" mass="38752">MVSANDLAFIAAPMVNQSDFPFRALTRKYGATLAYTQMLSPDKLLYDQDYLEFHQRDLMQNENNHGRPVVVQLCGNDPEVVVSAGKKLQTYCDAIDLNLGCPQEHAREGHYGGYLLGRKDWHLVQNIVSSMSKSLAVPVSAKIRLCQNTSDTVILAESLEASGASWVTLHARHVSARRRRQGAADLSQVKQLKERLRIPVISNGNVRKWDDLIENFEYTGADGCMVGETLLGNPCLFANLVPDPVRISLEYLEICKRHPETVSLHAIQAHVRHYIEYQCVRRPWFQKFRKSLSLCHDIEDVERLLIAKVSRWRGKAGQVLEEASDTEEEDDDATGVPMLPRNI</sequence>
<gene>
    <name evidence="1" type="ORF">BJ138DRAFT_1082229</name>
</gene>
<keyword evidence="2" id="KW-1185">Reference proteome</keyword>
<protein>
    <submittedName>
        <fullName evidence="1">FMN-linked oxidoreductase</fullName>
    </submittedName>
</protein>
<name>A0ACB8AJI3_9AGAM</name>
<comment type="caution">
    <text evidence="1">The sequence shown here is derived from an EMBL/GenBank/DDBJ whole genome shotgun (WGS) entry which is preliminary data.</text>
</comment>
<dbReference type="EMBL" id="MU267637">
    <property type="protein sequence ID" value="KAH7913096.1"/>
    <property type="molecule type" value="Genomic_DNA"/>
</dbReference>
<evidence type="ECO:0000313" key="1">
    <source>
        <dbReference type="EMBL" id="KAH7913096.1"/>
    </source>
</evidence>
<proteinExistence type="predicted"/>
<dbReference type="Proteomes" id="UP000790377">
    <property type="component" value="Unassembled WGS sequence"/>
</dbReference>
<organism evidence="1 2">
    <name type="scientific">Hygrophoropsis aurantiaca</name>
    <dbReference type="NCBI Taxonomy" id="72124"/>
    <lineage>
        <taxon>Eukaryota</taxon>
        <taxon>Fungi</taxon>
        <taxon>Dikarya</taxon>
        <taxon>Basidiomycota</taxon>
        <taxon>Agaricomycotina</taxon>
        <taxon>Agaricomycetes</taxon>
        <taxon>Agaricomycetidae</taxon>
        <taxon>Boletales</taxon>
        <taxon>Coniophorineae</taxon>
        <taxon>Hygrophoropsidaceae</taxon>
        <taxon>Hygrophoropsis</taxon>
    </lineage>
</organism>
<evidence type="ECO:0000313" key="2">
    <source>
        <dbReference type="Proteomes" id="UP000790377"/>
    </source>
</evidence>